<proteinExistence type="predicted"/>
<evidence type="ECO:0008006" key="5">
    <source>
        <dbReference type="Google" id="ProtNLM"/>
    </source>
</evidence>
<feature type="transmembrane region" description="Helical" evidence="2">
    <location>
        <begin position="271"/>
        <end position="289"/>
    </location>
</feature>
<dbReference type="Proteomes" id="UP000324611">
    <property type="component" value="Unassembled WGS sequence"/>
</dbReference>
<feature type="transmembrane region" description="Helical" evidence="2">
    <location>
        <begin position="301"/>
        <end position="319"/>
    </location>
</feature>
<comment type="caution">
    <text evidence="3">The sequence shown here is derived from an EMBL/GenBank/DDBJ whole genome shotgun (WGS) entry which is preliminary data.</text>
</comment>
<gene>
    <name evidence="3" type="ORF">F0L74_20860</name>
</gene>
<accession>A0A5B2VK55</accession>
<evidence type="ECO:0000256" key="2">
    <source>
        <dbReference type="SAM" id="Phobius"/>
    </source>
</evidence>
<feature type="transmembrane region" description="Helical" evidence="2">
    <location>
        <begin position="81"/>
        <end position="101"/>
    </location>
</feature>
<feature type="transmembrane region" description="Helical" evidence="2">
    <location>
        <begin position="246"/>
        <end position="264"/>
    </location>
</feature>
<sequence>MLAYNRTGLDNAALQEEVSAAFHHGLLSGEEKTHIKNTYPASFYTPNIFIRIGLFLLTTAIVCFACALLALMFLRSADDTWRVFFVIMSILSYAALEYMVYAHKHHRSGVDDALLWCSCGLMMAGCYSDSEAVNCLTASIISLYAVMRFADQGMSIIATIAIMGILFYAFHLSFIVMIAAAIIYAVVKYLFKDSWQGSLRHYASCATIVEITTLVILYTAGNYWVAREIALNLLWPDHDPQISLPGGWFYWTCTTALPLIYLIIGIRKKDAILLRTGLVLIAASILTFKSYYHLGRLEVELTLGGIALIGIAYSLIRYLHIPRHGFTSYSPEHLREEDEKRAANAESLVITESFTPPVTPPGSGFEFGGGTGGGGGAQGQW</sequence>
<protein>
    <recommendedName>
        <fullName evidence="5">Membrane protein DUF2157</fullName>
    </recommendedName>
</protein>
<keyword evidence="2" id="KW-0472">Membrane</keyword>
<feature type="transmembrane region" description="Helical" evidence="2">
    <location>
        <begin position="203"/>
        <end position="226"/>
    </location>
</feature>
<evidence type="ECO:0000313" key="4">
    <source>
        <dbReference type="Proteomes" id="UP000324611"/>
    </source>
</evidence>
<dbReference type="AlphaFoldDB" id="A0A5B2VK55"/>
<feature type="compositionally biased region" description="Gly residues" evidence="1">
    <location>
        <begin position="365"/>
        <end position="381"/>
    </location>
</feature>
<keyword evidence="2" id="KW-0812">Transmembrane</keyword>
<dbReference type="RefSeq" id="WP_149839851.1">
    <property type="nucleotide sequence ID" value="NZ_VUOC01000004.1"/>
</dbReference>
<keyword evidence="4" id="KW-1185">Reference proteome</keyword>
<feature type="region of interest" description="Disordered" evidence="1">
    <location>
        <begin position="361"/>
        <end position="381"/>
    </location>
</feature>
<keyword evidence="2" id="KW-1133">Transmembrane helix</keyword>
<organism evidence="3 4">
    <name type="scientific">Chitinophaga agrisoli</name>
    <dbReference type="NCBI Taxonomy" id="2607653"/>
    <lineage>
        <taxon>Bacteria</taxon>
        <taxon>Pseudomonadati</taxon>
        <taxon>Bacteroidota</taxon>
        <taxon>Chitinophagia</taxon>
        <taxon>Chitinophagales</taxon>
        <taxon>Chitinophagaceae</taxon>
        <taxon>Chitinophaga</taxon>
    </lineage>
</organism>
<evidence type="ECO:0000256" key="1">
    <source>
        <dbReference type="SAM" id="MobiDB-lite"/>
    </source>
</evidence>
<reference evidence="3 4" key="2">
    <citation type="submission" date="2019-09" db="EMBL/GenBank/DDBJ databases">
        <authorList>
            <person name="Jin C."/>
        </authorList>
    </citation>
    <scope>NUCLEOTIDE SEQUENCE [LARGE SCALE GENOMIC DNA]</scope>
    <source>
        <strain evidence="3 4">BN140078</strain>
    </source>
</reference>
<name>A0A5B2VK55_9BACT</name>
<reference evidence="3 4" key="1">
    <citation type="submission" date="2019-09" db="EMBL/GenBank/DDBJ databases">
        <title>Chitinophaga ginsengihumi sp. nov., isolated from soil of ginseng rhizosphere.</title>
        <authorList>
            <person name="Lee J."/>
        </authorList>
    </citation>
    <scope>NUCLEOTIDE SEQUENCE [LARGE SCALE GENOMIC DNA]</scope>
    <source>
        <strain evidence="3 4">BN140078</strain>
    </source>
</reference>
<dbReference type="EMBL" id="VUOC01000004">
    <property type="protein sequence ID" value="KAA2238672.1"/>
    <property type="molecule type" value="Genomic_DNA"/>
</dbReference>
<feature type="transmembrane region" description="Helical" evidence="2">
    <location>
        <begin position="149"/>
        <end position="168"/>
    </location>
</feature>
<feature type="transmembrane region" description="Helical" evidence="2">
    <location>
        <begin position="48"/>
        <end position="74"/>
    </location>
</feature>
<evidence type="ECO:0000313" key="3">
    <source>
        <dbReference type="EMBL" id="KAA2238672.1"/>
    </source>
</evidence>